<dbReference type="PANTHER" id="PTHR46796:SF6">
    <property type="entry name" value="ARAC SUBFAMILY"/>
    <property type="match status" value="1"/>
</dbReference>
<name>A0A6P2TPU0_BURL3</name>
<feature type="compositionally biased region" description="Basic and acidic residues" evidence="4">
    <location>
        <begin position="342"/>
        <end position="354"/>
    </location>
</feature>
<dbReference type="PANTHER" id="PTHR46796">
    <property type="entry name" value="HTH-TYPE TRANSCRIPTIONAL ACTIVATOR RHAS-RELATED"/>
    <property type="match status" value="1"/>
</dbReference>
<organism evidence="6 7">
    <name type="scientific">Burkholderia lata (strain ATCC 17760 / DSM 23089 / LMG 22485 / NCIMB 9086 / R18194 / 383)</name>
    <dbReference type="NCBI Taxonomy" id="482957"/>
    <lineage>
        <taxon>Bacteria</taxon>
        <taxon>Pseudomonadati</taxon>
        <taxon>Pseudomonadota</taxon>
        <taxon>Betaproteobacteria</taxon>
        <taxon>Burkholderiales</taxon>
        <taxon>Burkholderiaceae</taxon>
        <taxon>Burkholderia</taxon>
        <taxon>Burkholderia cepacia complex</taxon>
    </lineage>
</organism>
<dbReference type="InterPro" id="IPR035418">
    <property type="entry name" value="AraC-bd_2"/>
</dbReference>
<keyword evidence="3" id="KW-0804">Transcription</keyword>
<dbReference type="InterPro" id="IPR050204">
    <property type="entry name" value="AraC_XylS_family_regulators"/>
</dbReference>
<feature type="domain" description="HTH araC/xylS-type" evidence="5">
    <location>
        <begin position="218"/>
        <end position="318"/>
    </location>
</feature>
<evidence type="ECO:0000259" key="5">
    <source>
        <dbReference type="PROSITE" id="PS01124"/>
    </source>
</evidence>
<dbReference type="SUPFAM" id="SSF46689">
    <property type="entry name" value="Homeodomain-like"/>
    <property type="match status" value="1"/>
</dbReference>
<dbReference type="AlphaFoldDB" id="A0A6P2TPU0"/>
<reference evidence="6 7" key="1">
    <citation type="submission" date="2019-09" db="EMBL/GenBank/DDBJ databases">
        <authorList>
            <person name="Depoorter E."/>
        </authorList>
    </citation>
    <scope>NUCLEOTIDE SEQUENCE [LARGE SCALE GENOMIC DNA]</scope>
    <source>
        <strain evidence="6">R-18109</strain>
    </source>
</reference>
<dbReference type="SMART" id="SM00342">
    <property type="entry name" value="HTH_ARAC"/>
    <property type="match status" value="1"/>
</dbReference>
<evidence type="ECO:0000256" key="3">
    <source>
        <dbReference type="ARBA" id="ARBA00023163"/>
    </source>
</evidence>
<dbReference type="GO" id="GO:0003700">
    <property type="term" value="F:DNA-binding transcription factor activity"/>
    <property type="evidence" value="ECO:0007669"/>
    <property type="project" value="InterPro"/>
</dbReference>
<dbReference type="InterPro" id="IPR020449">
    <property type="entry name" value="Tscrpt_reg_AraC-type_HTH"/>
</dbReference>
<dbReference type="EMBL" id="CABVQH010000003">
    <property type="protein sequence ID" value="VWC58539.1"/>
    <property type="molecule type" value="Genomic_DNA"/>
</dbReference>
<dbReference type="PROSITE" id="PS01124">
    <property type="entry name" value="HTH_ARAC_FAMILY_2"/>
    <property type="match status" value="1"/>
</dbReference>
<keyword evidence="2" id="KW-0238">DNA-binding</keyword>
<dbReference type="Gene3D" id="1.10.10.60">
    <property type="entry name" value="Homeodomain-like"/>
    <property type="match status" value="1"/>
</dbReference>
<dbReference type="GO" id="GO:0043565">
    <property type="term" value="F:sequence-specific DNA binding"/>
    <property type="evidence" value="ECO:0007669"/>
    <property type="project" value="InterPro"/>
</dbReference>
<dbReference type="Pfam" id="PF14525">
    <property type="entry name" value="AraC_binding_2"/>
    <property type="match status" value="1"/>
</dbReference>
<protein>
    <submittedName>
        <fullName evidence="6">AraC family transcriptional regulator</fullName>
    </submittedName>
</protein>
<evidence type="ECO:0000313" key="7">
    <source>
        <dbReference type="Proteomes" id="UP000494260"/>
    </source>
</evidence>
<dbReference type="Proteomes" id="UP000494260">
    <property type="component" value="Unassembled WGS sequence"/>
</dbReference>
<dbReference type="Pfam" id="PF12833">
    <property type="entry name" value="HTH_18"/>
    <property type="match status" value="1"/>
</dbReference>
<sequence>MSNHSVLDTYRFTTFGVPESERFAAWAMAMSVCDYELQSDATVAFDAEFHAIRFGPFVLTSHRWTQPEHTVSCRAIRSARKIRADGLDYYYLMFRLAGKTGAGSGRCRVQIGTGGLRLCDMSLPFDHAVTAGDAIGLLIRRDMLRSLDVGRDGSAVDSAMGAVLAEYLLILLRNMERLGADDIPYIVRATNALLWAGLTRSGDSPRDESPEGDVTLMRRARQFIEVNLLHADLAPGKIGDALGISRAKLYKLFQGSGGIMRQVRQQRLDRAYDVLTDPAAPKARVAEIAWRHGFVDEKYFSRMFRARFGLSPREAMEGRHTASLLSPGAGSQDGPSFLQWLNEEHAGYPDKHASDPQSPDQGAYSR</sequence>
<proteinExistence type="predicted"/>
<dbReference type="PRINTS" id="PR00032">
    <property type="entry name" value="HTHARAC"/>
</dbReference>
<evidence type="ECO:0000256" key="2">
    <source>
        <dbReference type="ARBA" id="ARBA00023125"/>
    </source>
</evidence>
<dbReference type="InterPro" id="IPR009057">
    <property type="entry name" value="Homeodomain-like_sf"/>
</dbReference>
<gene>
    <name evidence="6" type="ORF">BLA18109_01193</name>
</gene>
<evidence type="ECO:0000313" key="6">
    <source>
        <dbReference type="EMBL" id="VWC58539.1"/>
    </source>
</evidence>
<dbReference type="InterPro" id="IPR018060">
    <property type="entry name" value="HTH_AraC"/>
</dbReference>
<accession>A0A6P2TPU0</accession>
<keyword evidence="1" id="KW-0805">Transcription regulation</keyword>
<evidence type="ECO:0000256" key="4">
    <source>
        <dbReference type="SAM" id="MobiDB-lite"/>
    </source>
</evidence>
<feature type="region of interest" description="Disordered" evidence="4">
    <location>
        <begin position="323"/>
        <end position="366"/>
    </location>
</feature>
<evidence type="ECO:0000256" key="1">
    <source>
        <dbReference type="ARBA" id="ARBA00023015"/>
    </source>
</evidence>
<dbReference type="RefSeq" id="WP_174949593.1">
    <property type="nucleotide sequence ID" value="NZ_CABVQH010000003.1"/>
</dbReference>